<keyword evidence="9" id="KW-0449">Lipoprotein</keyword>
<keyword evidence="2" id="KW-1003">Cell membrane</keyword>
<evidence type="ECO:0000256" key="7">
    <source>
        <dbReference type="ARBA" id="ARBA00023136"/>
    </source>
</evidence>
<reference evidence="16" key="1">
    <citation type="submission" date="2010-08" db="EMBL/GenBank/DDBJ databases">
        <authorList>
            <person name="Muzny D."/>
            <person name="Qin X."/>
            <person name="Buhay C."/>
            <person name="Dugan-Rocha S."/>
            <person name="Ding Y."/>
            <person name="Chen G."/>
            <person name="Hawes A."/>
            <person name="Holder M."/>
            <person name="Jhangiani S."/>
            <person name="Johnson A."/>
            <person name="Khan Z."/>
            <person name="Li Z."/>
            <person name="Liu W."/>
            <person name="Liu X."/>
            <person name="Perez L."/>
            <person name="Shen H."/>
            <person name="Wang Q."/>
            <person name="Watt J."/>
            <person name="Xi L."/>
            <person name="Xin Y."/>
            <person name="Zhou J."/>
            <person name="Deng J."/>
            <person name="Jiang H."/>
            <person name="Liu Y."/>
            <person name="Qu J."/>
            <person name="Song X.-Z."/>
            <person name="Zhang L."/>
            <person name="Villasana D."/>
            <person name="Johnson A."/>
            <person name="Liu J."/>
            <person name="Liyanage D."/>
            <person name="Lorensuhewa L."/>
            <person name="Robinson T."/>
            <person name="Song A."/>
            <person name="Song B.-B."/>
            <person name="Dinh H."/>
            <person name="Thornton R."/>
            <person name="Coyle M."/>
            <person name="Francisco L."/>
            <person name="Jackson L."/>
            <person name="Javaid M."/>
            <person name="Korchina V."/>
            <person name="Kovar C."/>
            <person name="Mata R."/>
            <person name="Mathew T."/>
            <person name="Ngo R."/>
            <person name="Nguyen L."/>
            <person name="Nguyen N."/>
            <person name="Okwuonu G."/>
            <person name="Ongeri F."/>
            <person name="Pham C."/>
            <person name="Simmons D."/>
            <person name="Wilczek-Boney K."/>
            <person name="Hale W."/>
            <person name="Jakkamsetti A."/>
            <person name="Pham P."/>
            <person name="Ruth R."/>
            <person name="San Lucas F."/>
            <person name="Warren J."/>
            <person name="Zhang J."/>
            <person name="Zhao Z."/>
            <person name="Zhou C."/>
            <person name="Zhu D."/>
            <person name="Lee S."/>
            <person name="Bess C."/>
            <person name="Blankenburg K."/>
            <person name="Forbes L."/>
            <person name="Fu Q."/>
            <person name="Gubbala S."/>
            <person name="Hirani K."/>
            <person name="Jayaseelan J.C."/>
            <person name="Lara F."/>
            <person name="Munidasa M."/>
            <person name="Palculict T."/>
            <person name="Patil S."/>
            <person name="Pu L.-L."/>
            <person name="Saada N."/>
            <person name="Tang L."/>
            <person name="Weissenberger G."/>
            <person name="Zhu Y."/>
            <person name="Hemphill L."/>
            <person name="Shang Y."/>
            <person name="Youmans B."/>
            <person name="Ayvaz T."/>
            <person name="Ross M."/>
            <person name="Santibanez J."/>
            <person name="Aqrawi P."/>
            <person name="Gross S."/>
            <person name="Joshi V."/>
            <person name="Fowler G."/>
            <person name="Nazareth L."/>
            <person name="Reid J."/>
            <person name="Worley K."/>
            <person name="Petrosino J."/>
            <person name="Highlander S."/>
            <person name="Gibbs R."/>
        </authorList>
    </citation>
    <scope>NUCLEOTIDE SEQUENCE [LARGE SCALE GENOMIC DNA]</scope>
    <source>
        <strain evidence="16">DSM 15272</strain>
    </source>
</reference>
<evidence type="ECO:0000313" key="17">
    <source>
        <dbReference type="Proteomes" id="UP000003111"/>
    </source>
</evidence>
<proteinExistence type="predicted"/>
<dbReference type="SUPFAM" id="SSF141523">
    <property type="entry name" value="L,D-transpeptidase catalytic domain-like"/>
    <property type="match status" value="1"/>
</dbReference>
<keyword evidence="6 13" id="KW-0573">Peptidoglycan synthesis</keyword>
<keyword evidence="5 13" id="KW-0133">Cell shape</keyword>
<keyword evidence="4 14" id="KW-0732">Signal</keyword>
<dbReference type="HOGENOM" id="CLU_039404_3_0_11"/>
<dbReference type="GO" id="GO:0071555">
    <property type="term" value="P:cell wall organization"/>
    <property type="evidence" value="ECO:0007669"/>
    <property type="project" value="UniProtKB-UniRule"/>
</dbReference>
<dbReference type="InterPro" id="IPR005490">
    <property type="entry name" value="LD_TPept_cat_dom"/>
</dbReference>
<evidence type="ECO:0000256" key="3">
    <source>
        <dbReference type="ARBA" id="ARBA00022679"/>
    </source>
</evidence>
<keyword evidence="10" id="KW-0012">Acyltransferase</keyword>
<feature type="domain" description="L,D-TPase catalytic" evidence="15">
    <location>
        <begin position="225"/>
        <end position="351"/>
    </location>
</feature>
<evidence type="ECO:0000259" key="15">
    <source>
        <dbReference type="PROSITE" id="PS52029"/>
    </source>
</evidence>
<dbReference type="InterPro" id="IPR041280">
    <property type="entry name" value="Big_10"/>
</dbReference>
<keyword evidence="8" id="KW-0564">Palmitate</keyword>
<dbReference type="PANTHER" id="PTHR30582">
    <property type="entry name" value="L,D-TRANSPEPTIDASE"/>
    <property type="match status" value="1"/>
</dbReference>
<keyword evidence="7" id="KW-0472">Membrane</keyword>
<dbReference type="CDD" id="cd16913">
    <property type="entry name" value="YkuD_like"/>
    <property type="match status" value="1"/>
</dbReference>
<dbReference type="Gene3D" id="2.40.440.10">
    <property type="entry name" value="L,D-transpeptidase catalytic domain-like"/>
    <property type="match status" value="1"/>
</dbReference>
<dbReference type="PROSITE" id="PS51257">
    <property type="entry name" value="PROKAR_LIPOPROTEIN"/>
    <property type="match status" value="1"/>
</dbReference>
<dbReference type="AlphaFoldDB" id="E2SAN3"/>
<dbReference type="RefSeq" id="WP_007078113.1">
    <property type="nucleotide sequence ID" value="NZ_CM001024.1"/>
</dbReference>
<protein>
    <submittedName>
        <fullName evidence="16">ErfK/YbiS/YcfS/YnhG</fullName>
    </submittedName>
</protein>
<dbReference type="GO" id="GO:0005576">
    <property type="term" value="C:extracellular region"/>
    <property type="evidence" value="ECO:0007669"/>
    <property type="project" value="TreeGrafter"/>
</dbReference>
<keyword evidence="11 13" id="KW-0961">Cell wall biogenesis/degradation</keyword>
<evidence type="ECO:0000256" key="1">
    <source>
        <dbReference type="ARBA" id="ARBA00004752"/>
    </source>
</evidence>
<evidence type="ECO:0000256" key="14">
    <source>
        <dbReference type="SAM" id="SignalP"/>
    </source>
</evidence>
<evidence type="ECO:0000256" key="13">
    <source>
        <dbReference type="PROSITE-ProRule" id="PRU01373"/>
    </source>
</evidence>
<dbReference type="GO" id="GO:0016746">
    <property type="term" value="F:acyltransferase activity"/>
    <property type="evidence" value="ECO:0007669"/>
    <property type="project" value="UniProtKB-KW"/>
</dbReference>
<keyword evidence="3" id="KW-0808">Transferase</keyword>
<dbReference type="Pfam" id="PF03734">
    <property type="entry name" value="YkuD"/>
    <property type="match status" value="1"/>
</dbReference>
<evidence type="ECO:0000256" key="4">
    <source>
        <dbReference type="ARBA" id="ARBA00022729"/>
    </source>
</evidence>
<dbReference type="Gene3D" id="2.60.40.3780">
    <property type="match status" value="1"/>
</dbReference>
<dbReference type="InterPro" id="IPR038063">
    <property type="entry name" value="Transpep_catalytic_dom"/>
</dbReference>
<accession>E2SAN3</accession>
<feature type="chain" id="PRO_5038441201" evidence="14">
    <location>
        <begin position="22"/>
        <end position="387"/>
    </location>
</feature>
<feature type="active site" description="Nucleophile" evidence="13">
    <location>
        <position position="327"/>
    </location>
</feature>
<dbReference type="CDD" id="cd13432">
    <property type="entry name" value="LDT_IgD_like_2"/>
    <property type="match status" value="1"/>
</dbReference>
<dbReference type="STRING" id="585531.HMPREF0063_11091"/>
<comment type="caution">
    <text evidence="16">The sequence shown here is derived from an EMBL/GenBank/DDBJ whole genome shotgun (WGS) entry which is preliminary data.</text>
</comment>
<dbReference type="Gene3D" id="2.60.40.3710">
    <property type="match status" value="1"/>
</dbReference>
<dbReference type="GO" id="GO:0018104">
    <property type="term" value="P:peptidoglycan-protein cross-linking"/>
    <property type="evidence" value="ECO:0007669"/>
    <property type="project" value="TreeGrafter"/>
</dbReference>
<dbReference type="InterPro" id="IPR050979">
    <property type="entry name" value="LD-transpeptidase"/>
</dbReference>
<evidence type="ECO:0000256" key="10">
    <source>
        <dbReference type="ARBA" id="ARBA00023315"/>
    </source>
</evidence>
<dbReference type="FunFam" id="2.40.440.10:FF:000005">
    <property type="entry name" value="L,D-transpeptidase 2"/>
    <property type="match status" value="1"/>
</dbReference>
<dbReference type="OrthoDB" id="5242354at2"/>
<evidence type="ECO:0000256" key="8">
    <source>
        <dbReference type="ARBA" id="ARBA00023139"/>
    </source>
</evidence>
<comment type="pathway">
    <text evidence="12">Glycan biosynthesis.</text>
</comment>
<evidence type="ECO:0000256" key="9">
    <source>
        <dbReference type="ARBA" id="ARBA00023288"/>
    </source>
</evidence>
<dbReference type="GO" id="GO:0071972">
    <property type="term" value="F:peptidoglycan L,D-transpeptidase activity"/>
    <property type="evidence" value="ECO:0007669"/>
    <property type="project" value="TreeGrafter"/>
</dbReference>
<dbReference type="EMBL" id="ACLF03000004">
    <property type="protein sequence ID" value="EFQ83429.1"/>
    <property type="molecule type" value="Genomic_DNA"/>
</dbReference>
<sequence>MRPASLCALLLIVLAGCSSSGGDLLDRVPPALVTTNIEADATAVAVDTLVTVAVENGTLAEVTLLDAEGTPVGGEGSDTSWTAVERLEPGTAYSLTATAEGDDGEPMTIERSFTSQDLTLDQQTYPSVAPLQGETVGVGMPVIVYFDLPVTDRATFEREMSVTAEPQQVGGWHWVSDTEVHYRPEVYWQPGSTVKVDLALNSLPAGEGIYGQLDQEVEFQVGRQVISTVDTAAHTMSVSIDGQVARTIPVTTGAPDKASRNGTKIIMEKFDAVDMDAASTGVDLTDPNYYNIPDVKWAMRLTNSGEFVHAAPWSVASQGRANVSSACVGMSTENAGWLYQNSQRGDVVVFTGSPRRLEPWNGWTDWNLDWSQWQAGSALAGEPAVAG</sequence>
<evidence type="ECO:0000313" key="16">
    <source>
        <dbReference type="EMBL" id="EFQ83429.1"/>
    </source>
</evidence>
<evidence type="ECO:0000256" key="12">
    <source>
        <dbReference type="ARBA" id="ARBA00060592"/>
    </source>
</evidence>
<name>E2SAN3_9ACTN</name>
<evidence type="ECO:0000256" key="5">
    <source>
        <dbReference type="ARBA" id="ARBA00022960"/>
    </source>
</evidence>
<evidence type="ECO:0000256" key="6">
    <source>
        <dbReference type="ARBA" id="ARBA00022984"/>
    </source>
</evidence>
<gene>
    <name evidence="16" type="ORF">HMPREF0063_11091</name>
</gene>
<dbReference type="PROSITE" id="PS52029">
    <property type="entry name" value="LD_TPASE"/>
    <property type="match status" value="1"/>
</dbReference>
<feature type="active site" description="Proton donor/acceptor" evidence="13">
    <location>
        <position position="309"/>
    </location>
</feature>
<evidence type="ECO:0000256" key="2">
    <source>
        <dbReference type="ARBA" id="ARBA00022475"/>
    </source>
</evidence>
<evidence type="ECO:0000256" key="11">
    <source>
        <dbReference type="ARBA" id="ARBA00023316"/>
    </source>
</evidence>
<feature type="signal peptide" evidence="14">
    <location>
        <begin position="1"/>
        <end position="21"/>
    </location>
</feature>
<dbReference type="PANTHER" id="PTHR30582:SF2">
    <property type="entry name" value="L,D-TRANSPEPTIDASE YCIB-RELATED"/>
    <property type="match status" value="1"/>
</dbReference>
<dbReference type="Proteomes" id="UP000003111">
    <property type="component" value="Unassembled WGS sequence"/>
</dbReference>
<keyword evidence="17" id="KW-1185">Reference proteome</keyword>
<organism evidence="16 17">
    <name type="scientific">Aeromicrobium marinum DSM 15272</name>
    <dbReference type="NCBI Taxonomy" id="585531"/>
    <lineage>
        <taxon>Bacteria</taxon>
        <taxon>Bacillati</taxon>
        <taxon>Actinomycetota</taxon>
        <taxon>Actinomycetes</taxon>
        <taxon>Propionibacteriales</taxon>
        <taxon>Nocardioidaceae</taxon>
        <taxon>Aeromicrobium</taxon>
    </lineage>
</organism>
<dbReference type="Pfam" id="PF17964">
    <property type="entry name" value="Big_10"/>
    <property type="match status" value="1"/>
</dbReference>
<dbReference type="GO" id="GO:0008360">
    <property type="term" value="P:regulation of cell shape"/>
    <property type="evidence" value="ECO:0007669"/>
    <property type="project" value="UniProtKB-UniRule"/>
</dbReference>
<dbReference type="eggNOG" id="COG1376">
    <property type="taxonomic scope" value="Bacteria"/>
</dbReference>
<dbReference type="UniPathway" id="UPA00219"/>
<comment type="pathway">
    <text evidence="1 13">Cell wall biogenesis; peptidoglycan biosynthesis.</text>
</comment>